<sequence>MPRVRATNQTPVDPAHSTQPPAAPQDAATNASMPNDIVAPSAQLSGLAIRAQRPARASRTGAHASSSTSARGGRALLFTPAPTSEGPDQFEVLNRASARLQLFNHLVTNVAPMEASDIRSLEARIRSGASAIESARQGLQALSELKVQRRMSSSDIEGHEDRLVSSLGQAAAMNYVSCEMMIDQKLIQELGSVLIGNGDFARFDIQAIRLQRPESWHALHAHLLDVIAALEDVVRRIKSPMTNRAPSDLLKSHLPTVRITMESCHTRMQTVRGVLYEIYSRRLADQASRCGLLQVMDRLNALEELDRSMEARVGQAFTELTNIHLERFLSTEHSLTPEMLAMYKQVLVEYAELRGRAATQLCMDAAALIEDGGRTRDHLWPMMLDLAQVLADQRQAILDMCQFAVQDRQLIGAAAATPEQAPASSTPSVPTTTTTTTTTAGKSSRSHKARTRTPDASSSAAAPAARRVIDERSAAQKQADEILKGTRLESLPVAELGGDFIALAKRLGKDTTDVERLIGDSRHDAATAFDFARTCMQGWFGSSERLLQLKSKLRAGDGRIEQLDTRLRLLQRIEDAFERREADALKTDPQPRAPHLERLLAMNGVARVTAPIRLGSEGDRGRLFEVRIEHAPQSNGDIPAPWFVHVHTEKPVTPAKLRALHYKDLAAVHLKTAREVNLGARWEEMMRALGNTEAKVHRATIGSKLLGQLWAAGSGGQQ</sequence>
<evidence type="ECO:0000313" key="3">
    <source>
        <dbReference type="Proteomes" id="UP000251513"/>
    </source>
</evidence>
<protein>
    <submittedName>
        <fullName evidence="2">Outer protein P</fullName>
    </submittedName>
</protein>
<evidence type="ECO:0000256" key="1">
    <source>
        <dbReference type="SAM" id="MobiDB-lite"/>
    </source>
</evidence>
<proteinExistence type="predicted"/>
<feature type="compositionally biased region" description="Low complexity" evidence="1">
    <location>
        <begin position="55"/>
        <end position="75"/>
    </location>
</feature>
<feature type="region of interest" description="Disordered" evidence="1">
    <location>
        <begin position="416"/>
        <end position="473"/>
    </location>
</feature>
<evidence type="ECO:0000313" key="2">
    <source>
        <dbReference type="EMBL" id="PUE89439.1"/>
    </source>
</evidence>
<comment type="caution">
    <text evidence="2">The sequence shown here is derived from an EMBL/GenBank/DDBJ whole genome shotgun (WGS) entry which is preliminary data.</text>
</comment>
<dbReference type="Proteomes" id="UP000251513">
    <property type="component" value="Unassembled WGS sequence"/>
</dbReference>
<dbReference type="RefSeq" id="WP_033837699.1">
    <property type="nucleotide sequence ID" value="NZ_CP013004.1"/>
</dbReference>
<dbReference type="InterPro" id="IPR049928">
    <property type="entry name" value="XopP-like"/>
</dbReference>
<organism evidence="2 3">
    <name type="scientific">Xanthomonas campestris pv. malvacearum</name>
    <dbReference type="NCBI Taxonomy" id="86040"/>
    <lineage>
        <taxon>Bacteria</taxon>
        <taxon>Pseudomonadati</taxon>
        <taxon>Pseudomonadota</taxon>
        <taxon>Gammaproteobacteria</taxon>
        <taxon>Lysobacterales</taxon>
        <taxon>Lysobacteraceae</taxon>
        <taxon>Xanthomonas</taxon>
    </lineage>
</organism>
<dbReference type="NCBIfam" id="NF041354">
    <property type="entry name" value="XopP"/>
    <property type="match status" value="1"/>
</dbReference>
<feature type="compositionally biased region" description="Polar residues" evidence="1">
    <location>
        <begin position="1"/>
        <end position="11"/>
    </location>
</feature>
<feature type="compositionally biased region" description="Low complexity" evidence="1">
    <location>
        <begin position="18"/>
        <end position="31"/>
    </location>
</feature>
<feature type="compositionally biased region" description="Low complexity" evidence="1">
    <location>
        <begin position="416"/>
        <end position="440"/>
    </location>
</feature>
<feature type="compositionally biased region" description="Low complexity" evidence="1">
    <location>
        <begin position="454"/>
        <end position="466"/>
    </location>
</feature>
<gene>
    <name evidence="2" type="ORF">C7T86_23850</name>
</gene>
<dbReference type="EMBL" id="PYJH01000114">
    <property type="protein sequence ID" value="PUE89439.1"/>
    <property type="molecule type" value="Genomic_DNA"/>
</dbReference>
<dbReference type="AlphaFoldDB" id="A0AA44YX47"/>
<feature type="region of interest" description="Disordered" evidence="1">
    <location>
        <begin position="50"/>
        <end position="88"/>
    </location>
</feature>
<reference evidence="2 3" key="1">
    <citation type="submission" date="2018-03" db="EMBL/GenBank/DDBJ databases">
        <title>Sequencing of reference strains of Xanthomonas.</title>
        <authorList>
            <person name="Studholme D.J."/>
            <person name="Vicente J."/>
            <person name="Sarris P."/>
        </authorList>
    </citation>
    <scope>NUCLEOTIDE SEQUENCE [LARGE SCALE GENOMIC DNA]</scope>
    <source>
        <strain evidence="2 3">WHRI 5232</strain>
    </source>
</reference>
<feature type="region of interest" description="Disordered" evidence="1">
    <location>
        <begin position="1"/>
        <end position="33"/>
    </location>
</feature>
<name>A0AA44YX47_XANCM</name>
<accession>A0AA44YX47</accession>